<feature type="compositionally biased region" description="Polar residues" evidence="1">
    <location>
        <begin position="20"/>
        <end position="43"/>
    </location>
</feature>
<accession>A0A0L0NMG5</accession>
<keyword evidence="3" id="KW-1185">Reference proteome</keyword>
<evidence type="ECO:0000313" key="2">
    <source>
        <dbReference type="EMBL" id="KND94905.1"/>
    </source>
</evidence>
<reference evidence="2 3" key="1">
    <citation type="journal article" date="2015" name="BMC Genomics">
        <title>The genome of the truffle-parasite Tolypocladium ophioglossoides and the evolution of antifungal peptaibiotics.</title>
        <authorList>
            <person name="Quandt C.A."/>
            <person name="Bushley K.E."/>
            <person name="Spatafora J.W."/>
        </authorList>
    </citation>
    <scope>NUCLEOTIDE SEQUENCE [LARGE SCALE GENOMIC DNA]</scope>
    <source>
        <strain evidence="2 3">CBS 100239</strain>
    </source>
</reference>
<gene>
    <name evidence="2" type="ORF">TOPH_00346</name>
</gene>
<dbReference type="EMBL" id="LFRF01000001">
    <property type="protein sequence ID" value="KND94905.1"/>
    <property type="molecule type" value="Genomic_DNA"/>
</dbReference>
<dbReference type="AlphaFoldDB" id="A0A0L0NMG5"/>
<sequence>MPAPEDAKSWEDQEGEVTDMAQTLPGTTSSSLPHLSRPLTSPPANAVRLPSENRGEQAAAALEANLSALHSRLDAMLAGLEPKEAAAAAIDKTADSEDKKPRDGGVEKK</sequence>
<proteinExistence type="predicted"/>
<feature type="compositionally biased region" description="Basic and acidic residues" evidence="1">
    <location>
        <begin position="92"/>
        <end position="109"/>
    </location>
</feature>
<dbReference type="OrthoDB" id="4927945at2759"/>
<organism evidence="2 3">
    <name type="scientific">Tolypocladium ophioglossoides (strain CBS 100239)</name>
    <name type="common">Snaketongue truffleclub</name>
    <name type="synonym">Elaphocordyceps ophioglossoides</name>
    <dbReference type="NCBI Taxonomy" id="1163406"/>
    <lineage>
        <taxon>Eukaryota</taxon>
        <taxon>Fungi</taxon>
        <taxon>Dikarya</taxon>
        <taxon>Ascomycota</taxon>
        <taxon>Pezizomycotina</taxon>
        <taxon>Sordariomycetes</taxon>
        <taxon>Hypocreomycetidae</taxon>
        <taxon>Hypocreales</taxon>
        <taxon>Ophiocordycipitaceae</taxon>
        <taxon>Tolypocladium</taxon>
    </lineage>
</organism>
<dbReference type="Proteomes" id="UP000036947">
    <property type="component" value="Unassembled WGS sequence"/>
</dbReference>
<evidence type="ECO:0000256" key="1">
    <source>
        <dbReference type="SAM" id="MobiDB-lite"/>
    </source>
</evidence>
<feature type="region of interest" description="Disordered" evidence="1">
    <location>
        <begin position="1"/>
        <end position="56"/>
    </location>
</feature>
<feature type="compositionally biased region" description="Basic and acidic residues" evidence="1">
    <location>
        <begin position="1"/>
        <end position="11"/>
    </location>
</feature>
<feature type="region of interest" description="Disordered" evidence="1">
    <location>
        <begin position="86"/>
        <end position="109"/>
    </location>
</feature>
<evidence type="ECO:0000313" key="3">
    <source>
        <dbReference type="Proteomes" id="UP000036947"/>
    </source>
</evidence>
<name>A0A0L0NMG5_TOLOC</name>
<protein>
    <submittedName>
        <fullName evidence="2">Uncharacterized protein</fullName>
    </submittedName>
</protein>
<comment type="caution">
    <text evidence="2">The sequence shown here is derived from an EMBL/GenBank/DDBJ whole genome shotgun (WGS) entry which is preliminary data.</text>
</comment>